<keyword evidence="4" id="KW-0788">Thiol protease</keyword>
<keyword evidence="5" id="KW-0175">Coiled coil</keyword>
<keyword evidence="3" id="KW-0378">Hydrolase</keyword>
<feature type="region of interest" description="Disordered" evidence="6">
    <location>
        <begin position="1"/>
        <end position="40"/>
    </location>
</feature>
<feature type="coiled-coil region" evidence="5">
    <location>
        <begin position="379"/>
        <end position="426"/>
    </location>
</feature>
<dbReference type="GO" id="GO:0005634">
    <property type="term" value="C:nucleus"/>
    <property type="evidence" value="ECO:0007669"/>
    <property type="project" value="TreeGrafter"/>
</dbReference>
<dbReference type="GO" id="GO:0006508">
    <property type="term" value="P:proteolysis"/>
    <property type="evidence" value="ECO:0007669"/>
    <property type="project" value="UniProtKB-KW"/>
</dbReference>
<dbReference type="EMBL" id="RIBY02002164">
    <property type="protein sequence ID" value="KAH9823775.1"/>
    <property type="molecule type" value="Genomic_DNA"/>
</dbReference>
<dbReference type="Proteomes" id="UP001138500">
    <property type="component" value="Unassembled WGS sequence"/>
</dbReference>
<sequence length="671" mass="74994">MEDPGLDVDGTSSSSSSYRGLGKRSFREFQRDNIPEPPPPPITTAAFQPPVEPKAMQLYRTLVVYVSTLAGHPSSWATRAWDWLLGTHPSHRAAPINIMSVESETRNKRRALVRDDADDPNTISPPPPPPASMAHYSGPHPKSPSRSWRIGQTPTLADDSSDEEEHHRMSGAIPSAKSQKQDLPSPPTSQDDEPHESDTMRTSVAAPGAFPDMSRGPTPPQSRPTSAHEQKQHLQASPRAHHPQTRTTARPSTAESPHSQASSQPSRPTSLAANVRPEHGMSLSRFRADLERNQDAKKPAPTSPASFRRSNAKLPRQARDAIRQQRDEAADARQKKQERQNQRDVDIDNLISRAKTVSIESPEVRSFRNEFRRSKQLRQSQIEEEQRIEREKIEREEAEARAQAELEEEAQRLADLKAEEERRRRERLVPDLSEEWEDRVANALATDNAKVLAKSVEGVELTKYDLERLYNHRGSTWLNDETVNAWFAALVKKKNEQAGRVYKRGSATVPHSAAYNTMWFSNYKSNGITAIKNWSRRKGIQGTALLKAEKIYFPINTGAHWTLLIVSPTARTIEYLDSLGGKNGYAFTAARDWVAMELGGAFQPAEWKEVDGMSQPQKNGDDCGVFACINGFASVKGVAFGRVESVKGMMDARRWMVAVLLNGGFDGEFEL</sequence>
<dbReference type="InterPro" id="IPR038765">
    <property type="entry name" value="Papain-like_cys_pep_sf"/>
</dbReference>
<dbReference type="OrthoDB" id="1939479at2759"/>
<keyword evidence="2 8" id="KW-0645">Protease</keyword>
<feature type="domain" description="Ubiquitin-like protease family profile" evidence="7">
    <location>
        <begin position="459"/>
        <end position="634"/>
    </location>
</feature>
<evidence type="ECO:0000256" key="1">
    <source>
        <dbReference type="ARBA" id="ARBA00005234"/>
    </source>
</evidence>
<comment type="similarity">
    <text evidence="1">Belongs to the peptidase C48 family.</text>
</comment>
<dbReference type="SUPFAM" id="SSF54001">
    <property type="entry name" value="Cysteine proteinases"/>
    <property type="match status" value="1"/>
</dbReference>
<evidence type="ECO:0000256" key="6">
    <source>
        <dbReference type="SAM" id="MobiDB-lite"/>
    </source>
</evidence>
<reference evidence="8 9" key="2">
    <citation type="journal article" date="2021" name="Curr. Genet.">
        <title>Genetic response to nitrogen starvation in the aggressive Eucalyptus foliar pathogen Teratosphaeria destructans.</title>
        <authorList>
            <person name="Havenga M."/>
            <person name="Wingfield B.D."/>
            <person name="Wingfield M.J."/>
            <person name="Dreyer L.L."/>
            <person name="Roets F."/>
            <person name="Aylward J."/>
        </authorList>
    </citation>
    <scope>NUCLEOTIDE SEQUENCE [LARGE SCALE GENOMIC DNA]</scope>
    <source>
        <strain evidence="8">CMW44962</strain>
    </source>
</reference>
<reference evidence="8 9" key="1">
    <citation type="journal article" date="2018" name="IMA Fungus">
        <title>IMA Genome-F 10: Nine draft genome sequences of Claviceps purpurea s.lat., including C. arundinis, C. humidiphila, and C. cf. spartinae, pseudomolecules for the pitch canker pathogen Fusarium circinatum, draft genome of Davidsoniella eucalypti, Grosmannia galeiformis, Quambalaria eucalypti, and Teratosphaeria destructans.</title>
        <authorList>
            <person name="Wingfield B.D."/>
            <person name="Liu M."/>
            <person name="Nguyen H.D."/>
            <person name="Lane F.A."/>
            <person name="Morgan S.W."/>
            <person name="De Vos L."/>
            <person name="Wilken P.M."/>
            <person name="Duong T.A."/>
            <person name="Aylward J."/>
            <person name="Coetzee M.P."/>
            <person name="Dadej K."/>
            <person name="De Beer Z.W."/>
            <person name="Findlay W."/>
            <person name="Havenga M."/>
            <person name="Kolarik M."/>
            <person name="Menzies J.G."/>
            <person name="Naidoo K."/>
            <person name="Pochopski O."/>
            <person name="Shoukouhi P."/>
            <person name="Santana Q.C."/>
            <person name="Seifert K.A."/>
            <person name="Soal N."/>
            <person name="Steenkamp E.T."/>
            <person name="Tatham C.T."/>
            <person name="van der Nest M.A."/>
            <person name="Wingfield M.J."/>
        </authorList>
    </citation>
    <scope>NUCLEOTIDE SEQUENCE [LARGE SCALE GENOMIC DNA]</scope>
    <source>
        <strain evidence="8">CMW44962</strain>
    </source>
</reference>
<dbReference type="PANTHER" id="PTHR12606:SF141">
    <property type="entry name" value="GH15225P-RELATED"/>
    <property type="match status" value="1"/>
</dbReference>
<evidence type="ECO:0000256" key="2">
    <source>
        <dbReference type="ARBA" id="ARBA00022670"/>
    </source>
</evidence>
<dbReference type="Pfam" id="PF02902">
    <property type="entry name" value="Peptidase_C48"/>
    <property type="match status" value="1"/>
</dbReference>
<evidence type="ECO:0000259" key="7">
    <source>
        <dbReference type="PROSITE" id="PS50600"/>
    </source>
</evidence>
<evidence type="ECO:0000313" key="9">
    <source>
        <dbReference type="Proteomes" id="UP001138500"/>
    </source>
</evidence>
<evidence type="ECO:0000256" key="4">
    <source>
        <dbReference type="ARBA" id="ARBA00022807"/>
    </source>
</evidence>
<evidence type="ECO:0000256" key="3">
    <source>
        <dbReference type="ARBA" id="ARBA00022801"/>
    </source>
</evidence>
<gene>
    <name evidence="8" type="ORF">Tdes44962_MAKER10243</name>
</gene>
<feature type="region of interest" description="Disordered" evidence="6">
    <location>
        <begin position="100"/>
        <end position="351"/>
    </location>
</feature>
<dbReference type="Gene3D" id="3.40.395.10">
    <property type="entry name" value="Adenoviral Proteinase, Chain A"/>
    <property type="match status" value="1"/>
</dbReference>
<dbReference type="GO" id="GO:0016929">
    <property type="term" value="F:deSUMOylase activity"/>
    <property type="evidence" value="ECO:0007669"/>
    <property type="project" value="TreeGrafter"/>
</dbReference>
<feature type="compositionally biased region" description="Polar residues" evidence="6">
    <location>
        <begin position="144"/>
        <end position="155"/>
    </location>
</feature>
<feature type="compositionally biased region" description="Polar residues" evidence="6">
    <location>
        <begin position="245"/>
        <end position="272"/>
    </location>
</feature>
<feature type="compositionally biased region" description="Basic and acidic residues" evidence="6">
    <location>
        <begin position="317"/>
        <end position="346"/>
    </location>
</feature>
<proteinExistence type="inferred from homology"/>
<dbReference type="InterPro" id="IPR003653">
    <property type="entry name" value="Peptidase_C48_C"/>
</dbReference>
<organism evidence="8 9">
    <name type="scientific">Teratosphaeria destructans</name>
    <dbReference type="NCBI Taxonomy" id="418781"/>
    <lineage>
        <taxon>Eukaryota</taxon>
        <taxon>Fungi</taxon>
        <taxon>Dikarya</taxon>
        <taxon>Ascomycota</taxon>
        <taxon>Pezizomycotina</taxon>
        <taxon>Dothideomycetes</taxon>
        <taxon>Dothideomycetidae</taxon>
        <taxon>Mycosphaerellales</taxon>
        <taxon>Teratosphaeriaceae</taxon>
        <taxon>Teratosphaeria</taxon>
    </lineage>
</organism>
<accession>A0A9W7SML9</accession>
<name>A0A9W7SML9_9PEZI</name>
<dbReference type="AlphaFoldDB" id="A0A9W7SML9"/>
<keyword evidence="9" id="KW-1185">Reference proteome</keyword>
<feature type="compositionally biased region" description="Basic and acidic residues" evidence="6">
    <location>
        <begin position="286"/>
        <end position="298"/>
    </location>
</feature>
<feature type="compositionally biased region" description="Basic and acidic residues" evidence="6">
    <location>
        <begin position="25"/>
        <end position="34"/>
    </location>
</feature>
<evidence type="ECO:0000313" key="8">
    <source>
        <dbReference type="EMBL" id="KAH9823775.1"/>
    </source>
</evidence>
<comment type="caution">
    <text evidence="8">The sequence shown here is derived from an EMBL/GenBank/DDBJ whole genome shotgun (WGS) entry which is preliminary data.</text>
</comment>
<dbReference type="PROSITE" id="PS50600">
    <property type="entry name" value="ULP_PROTEASE"/>
    <property type="match status" value="1"/>
</dbReference>
<dbReference type="GO" id="GO:0016926">
    <property type="term" value="P:protein desumoylation"/>
    <property type="evidence" value="ECO:0007669"/>
    <property type="project" value="TreeGrafter"/>
</dbReference>
<protein>
    <submittedName>
        <fullName evidence="8">Sentrin-specific protease 2</fullName>
    </submittedName>
</protein>
<evidence type="ECO:0000256" key="5">
    <source>
        <dbReference type="SAM" id="Coils"/>
    </source>
</evidence>
<dbReference type="PANTHER" id="PTHR12606">
    <property type="entry name" value="SENTRIN/SUMO-SPECIFIC PROTEASE"/>
    <property type="match status" value="1"/>
</dbReference>